<comment type="similarity">
    <text evidence="1">Belongs to the intimin/invasin family.</text>
</comment>
<evidence type="ECO:0000313" key="5">
    <source>
        <dbReference type="Proteomes" id="UP000070657"/>
    </source>
</evidence>
<comment type="caution">
    <text evidence="4">The sequence shown here is derived from an EMBL/GenBank/DDBJ whole genome shotgun (WGS) entry which is preliminary data.</text>
</comment>
<evidence type="ECO:0000256" key="2">
    <source>
        <dbReference type="SAM" id="MobiDB-lite"/>
    </source>
</evidence>
<evidence type="ECO:0000259" key="3">
    <source>
        <dbReference type="PROSITE" id="PS51127"/>
    </source>
</evidence>
<feature type="compositionally biased region" description="Polar residues" evidence="2">
    <location>
        <begin position="220"/>
        <end position="232"/>
    </location>
</feature>
<feature type="domain" description="Big-1" evidence="3">
    <location>
        <begin position="33"/>
        <end position="124"/>
    </location>
</feature>
<accession>A0A133UER5</accession>
<evidence type="ECO:0000313" key="4">
    <source>
        <dbReference type="EMBL" id="KXA92664.1"/>
    </source>
</evidence>
<dbReference type="PATRIC" id="fig|1698265.3.peg.822"/>
<dbReference type="Gene3D" id="2.60.40.10">
    <property type="entry name" value="Immunoglobulins"/>
    <property type="match status" value="2"/>
</dbReference>
<dbReference type="AlphaFoldDB" id="A0A133UER5"/>
<dbReference type="InterPro" id="IPR013783">
    <property type="entry name" value="Ig-like_fold"/>
</dbReference>
<reference evidence="4 5" key="1">
    <citation type="journal article" date="2016" name="Sci. Rep.">
        <title>Metabolic traits of an uncultured archaeal lineage -MSBL1- from brine pools of the Red Sea.</title>
        <authorList>
            <person name="Mwirichia R."/>
            <person name="Alam I."/>
            <person name="Rashid M."/>
            <person name="Vinu M."/>
            <person name="Ba-Alawi W."/>
            <person name="Anthony Kamau A."/>
            <person name="Kamanda Ngugi D."/>
            <person name="Goker M."/>
            <person name="Klenk H.P."/>
            <person name="Bajic V."/>
            <person name="Stingl U."/>
        </authorList>
    </citation>
    <scope>NUCLEOTIDE SEQUENCE [LARGE SCALE GENOMIC DNA]</scope>
    <source>
        <strain evidence="4">SCGC-AAA259E22</strain>
    </source>
</reference>
<dbReference type="SUPFAM" id="SSF49373">
    <property type="entry name" value="Invasin/intimin cell-adhesion fragments"/>
    <property type="match status" value="2"/>
</dbReference>
<feature type="region of interest" description="Disordered" evidence="2">
    <location>
        <begin position="218"/>
        <end position="239"/>
    </location>
</feature>
<name>A0A133UER5_9EURY</name>
<gene>
    <name evidence="4" type="ORF">AKJ66_03725</name>
</gene>
<dbReference type="Pfam" id="PF02369">
    <property type="entry name" value="Big_1"/>
    <property type="match status" value="1"/>
</dbReference>
<evidence type="ECO:0000256" key="1">
    <source>
        <dbReference type="ARBA" id="ARBA00010116"/>
    </source>
</evidence>
<sequence>MNKKSLIVIVVFSLTLATLALPNAEAQLRDPTSLSLSPSSFTVKSGESITLTATLTSNGTPLDGKTLEFGTTNGSVSPTLGTTDSNGEVTITYTAPAISASESTTVTATFAGNTDYKSSSASASGTIKVENLRSPTSLNLSPTSFKAKSGESITLTATLTSEGEPVEDKPIEFIADKGNVNPKAERTNSEGKVSITYTSPEVDSKTLTTVRAQFAGTPKYRSSSGRATGTITEKTKPPEAERLERTPENVYSYQPSIIFAKVKKGRRVNLSVKVDINLSSTPIPISDLGLSEPSPINYEIPMVPIPNARGWYVTGIPPLPTKTFEFTTLEENVKVLVSSEVKYELYANGEKVGEEGYRVRKGSVKQELPPLVYTAVSDVVKNPSLIEKTYGCARRPGRATGLGRATLTLRRWQCP</sequence>
<proteinExistence type="inferred from homology"/>
<organism evidence="4 5">
    <name type="scientific">candidate division MSBL1 archaeon SCGC-AAA259E22</name>
    <dbReference type="NCBI Taxonomy" id="1698265"/>
    <lineage>
        <taxon>Archaea</taxon>
        <taxon>Methanobacteriati</taxon>
        <taxon>Methanobacteriota</taxon>
        <taxon>candidate division MSBL1</taxon>
    </lineage>
</organism>
<dbReference type="SMART" id="SM00634">
    <property type="entry name" value="BID_1"/>
    <property type="match status" value="2"/>
</dbReference>
<protein>
    <recommendedName>
        <fullName evidence="3">Big-1 domain-containing protein</fullName>
    </recommendedName>
</protein>
<keyword evidence="5" id="KW-1185">Reference proteome</keyword>
<dbReference type="InterPro" id="IPR003344">
    <property type="entry name" value="Big_1_dom"/>
</dbReference>
<dbReference type="PROSITE" id="PS51127">
    <property type="entry name" value="BIG1"/>
    <property type="match status" value="1"/>
</dbReference>
<dbReference type="InterPro" id="IPR008964">
    <property type="entry name" value="Invasin/intimin_cell_adhesion"/>
</dbReference>
<dbReference type="Proteomes" id="UP000070657">
    <property type="component" value="Unassembled WGS sequence"/>
</dbReference>
<dbReference type="EMBL" id="LHXP01000052">
    <property type="protein sequence ID" value="KXA92664.1"/>
    <property type="molecule type" value="Genomic_DNA"/>
</dbReference>